<protein>
    <recommendedName>
        <fullName evidence="3">PD-(D/E)XK nuclease family protein</fullName>
    </recommendedName>
</protein>
<evidence type="ECO:0000313" key="2">
    <source>
        <dbReference type="Proteomes" id="UP000234748"/>
    </source>
</evidence>
<accession>A0A2N5M1E0</accession>
<keyword evidence="2" id="KW-1185">Reference proteome</keyword>
<dbReference type="Pfam" id="PF14281">
    <property type="entry name" value="PDDEXK_4"/>
    <property type="match status" value="1"/>
</dbReference>
<reference evidence="1 2" key="1">
    <citation type="submission" date="2017-11" db="EMBL/GenBank/DDBJ databases">
        <title>Comparitive Functional Genomics of Dry Heat Resistant strains isolated from the Viking Spacecraft.</title>
        <authorList>
            <person name="Seuylemezian A."/>
            <person name="Cooper K."/>
            <person name="Vaishampayan P."/>
        </authorList>
    </citation>
    <scope>NUCLEOTIDE SEQUENCE [LARGE SCALE GENOMIC DNA]</scope>
    <source>
        <strain evidence="1 2">V1-29</strain>
    </source>
</reference>
<dbReference type="AlphaFoldDB" id="A0A2N5M1E0"/>
<dbReference type="Proteomes" id="UP000234748">
    <property type="component" value="Unassembled WGS sequence"/>
</dbReference>
<dbReference type="EMBL" id="PGUY01000063">
    <property type="protein sequence ID" value="PLT28162.1"/>
    <property type="molecule type" value="Genomic_DNA"/>
</dbReference>
<dbReference type="OrthoDB" id="479643at2"/>
<name>A0A2N5M1E0_9BACI</name>
<comment type="caution">
    <text evidence="1">The sequence shown here is derived from an EMBL/GenBank/DDBJ whole genome shotgun (WGS) entry which is preliminary data.</text>
</comment>
<evidence type="ECO:0008006" key="3">
    <source>
        <dbReference type="Google" id="ProtNLM"/>
    </source>
</evidence>
<sequence>MGFYMRDFSTTILLIFKYQPVCFSRRRIMKTLFKRVYDLLKNTETHRIEDYLTEIFSPILKSEEKLKSFLNRFINDNYEEVSNVQIFTQRTYSKLEGHSVDSRPDMVINYTGGTKKHILFIENKVGSQEGENQLSRYADHLKVHQSKGYNVYLLYLTKYYEPKEDEYILDNGSGFTQKRWYEVYNWLSQYKKDLYCRQVIEYMEELQLNKTRKFTPIDIYAIQNAQRLQSMLDECLDGRVMDKFTELFGKPKQWSHRTTQLRANNLYILINDQTDWKFVGCGFEFTEEEYPSLTVFIEVHPNCNKKDATIAALNLFCENKEEWTFQPPSDDNEYFWCYTEKNLVQFLPEEDHIMGIQNYLIARLQEVHQIKVDNPQLVWI</sequence>
<organism evidence="1 2">
    <name type="scientific">Peribacillus deserti</name>
    <dbReference type="NCBI Taxonomy" id="673318"/>
    <lineage>
        <taxon>Bacteria</taxon>
        <taxon>Bacillati</taxon>
        <taxon>Bacillota</taxon>
        <taxon>Bacilli</taxon>
        <taxon>Bacillales</taxon>
        <taxon>Bacillaceae</taxon>
        <taxon>Peribacillus</taxon>
    </lineage>
</organism>
<gene>
    <name evidence="1" type="ORF">CUU66_19645</name>
</gene>
<evidence type="ECO:0000313" key="1">
    <source>
        <dbReference type="EMBL" id="PLT28162.1"/>
    </source>
</evidence>
<proteinExistence type="predicted"/>
<dbReference type="InterPro" id="IPR029470">
    <property type="entry name" value="PDDEXK_4"/>
</dbReference>